<dbReference type="PANTHER" id="PTHR30462">
    <property type="entry name" value="INTERMEMBRANE TRANSPORT PROTEIN PQIB-RELATED"/>
    <property type="match status" value="1"/>
</dbReference>
<evidence type="ECO:0000256" key="2">
    <source>
        <dbReference type="ARBA" id="ARBA00022475"/>
    </source>
</evidence>
<evidence type="ECO:0000313" key="8">
    <source>
        <dbReference type="EMBL" id="KZC23592.1"/>
    </source>
</evidence>
<reference evidence="8 9" key="1">
    <citation type="journal article" date="2016" name="MBio">
        <title>Lateral Gene Transfer in a Heavy Metal-Contaminated-Groundwater Microbial Community.</title>
        <authorList>
            <person name="Hemme C.L."/>
            <person name="Green S.J."/>
            <person name="Rishishwar L."/>
            <person name="Prakash O."/>
            <person name="Pettenato A."/>
            <person name="Chakraborty R."/>
            <person name="Deutschbauer A.M."/>
            <person name="Van Nostrand J.D."/>
            <person name="Wu L."/>
            <person name="He Z."/>
            <person name="Jordan I.K."/>
            <person name="Hazen T.C."/>
            <person name="Arkin A.P."/>
            <person name="Kostka J.E."/>
            <person name="Zhou J."/>
        </authorList>
    </citation>
    <scope>NUCLEOTIDE SEQUENCE [LARGE SCALE GENOMIC DNA]</scope>
    <source>
        <strain evidence="8 9">FW104-T7</strain>
    </source>
</reference>
<keyword evidence="2" id="KW-1003">Cell membrane</keyword>
<feature type="transmembrane region" description="Helical" evidence="7">
    <location>
        <begin position="154"/>
        <end position="177"/>
    </location>
</feature>
<evidence type="ECO:0000256" key="3">
    <source>
        <dbReference type="ARBA" id="ARBA00022519"/>
    </source>
</evidence>
<comment type="subcellular location">
    <subcellularLocation>
        <location evidence="1">Cell inner membrane</location>
    </subcellularLocation>
</comment>
<sequence>MSALPRAVDLGLIACTTCGLVCRNVPGHPQLDGDGIDDAMACPRCGSTLRRRKPDSYARTWALLIAAFLMYIPANVLPIMRTASLNDIDDNTIISGVVELWVKGSPDLAVIVFTASIVVPMLKFLALGTLLVTARRGSSWALVQRARLYRLVELIGYWSMLDVFVVALLTALVRFSVLSLVEPLPGVIFFGLTVVLTMLASMSFDPRLIWDGKDTDD</sequence>
<dbReference type="AlphaFoldDB" id="A0A154QHD4"/>
<evidence type="ECO:0000256" key="6">
    <source>
        <dbReference type="ARBA" id="ARBA00023136"/>
    </source>
</evidence>
<feature type="transmembrane region" description="Helical" evidence="7">
    <location>
        <begin position="60"/>
        <end position="80"/>
    </location>
</feature>
<dbReference type="Proteomes" id="UP000076131">
    <property type="component" value="Unassembled WGS sequence"/>
</dbReference>
<evidence type="ECO:0000256" key="5">
    <source>
        <dbReference type="ARBA" id="ARBA00022989"/>
    </source>
</evidence>
<feature type="transmembrane region" description="Helical" evidence="7">
    <location>
        <begin position="108"/>
        <end position="133"/>
    </location>
</feature>
<dbReference type="GO" id="GO:0005886">
    <property type="term" value="C:plasma membrane"/>
    <property type="evidence" value="ECO:0007669"/>
    <property type="project" value="UniProtKB-SubCell"/>
</dbReference>
<evidence type="ECO:0000256" key="7">
    <source>
        <dbReference type="SAM" id="Phobius"/>
    </source>
</evidence>
<dbReference type="EMBL" id="LVJS01000042">
    <property type="protein sequence ID" value="KZC23592.1"/>
    <property type="molecule type" value="Genomic_DNA"/>
</dbReference>
<keyword evidence="5 7" id="KW-1133">Transmembrane helix</keyword>
<evidence type="ECO:0000256" key="1">
    <source>
        <dbReference type="ARBA" id="ARBA00004533"/>
    </source>
</evidence>
<dbReference type="STRING" id="416169.RHOFW104T7_12660"/>
<keyword evidence="3" id="KW-0997">Cell inner membrane</keyword>
<gene>
    <name evidence="8" type="ORF">RHOFW104T7_12660</name>
</gene>
<name>A0A154QHD4_9GAMM</name>
<proteinExistence type="predicted"/>
<dbReference type="PANTHER" id="PTHR30462:SF3">
    <property type="entry name" value="INTERMEMBRANE TRANSPORT PROTEIN PQIA"/>
    <property type="match status" value="1"/>
</dbReference>
<comment type="caution">
    <text evidence="8">The sequence shown here is derived from an EMBL/GenBank/DDBJ whole genome shotgun (WGS) entry which is preliminary data.</text>
</comment>
<dbReference type="InterPro" id="IPR051800">
    <property type="entry name" value="PqiA-PqiB_transport"/>
</dbReference>
<evidence type="ECO:0000256" key="4">
    <source>
        <dbReference type="ARBA" id="ARBA00022692"/>
    </source>
</evidence>
<dbReference type="InterPro" id="IPR007498">
    <property type="entry name" value="PqiA-like"/>
</dbReference>
<evidence type="ECO:0000313" key="9">
    <source>
        <dbReference type="Proteomes" id="UP000076131"/>
    </source>
</evidence>
<keyword evidence="6 7" id="KW-0472">Membrane</keyword>
<organism evidence="8 9">
    <name type="scientific">Rhodanobacter thiooxydans</name>
    <dbReference type="NCBI Taxonomy" id="416169"/>
    <lineage>
        <taxon>Bacteria</taxon>
        <taxon>Pseudomonadati</taxon>
        <taxon>Pseudomonadota</taxon>
        <taxon>Gammaproteobacteria</taxon>
        <taxon>Lysobacterales</taxon>
        <taxon>Rhodanobacteraceae</taxon>
        <taxon>Rhodanobacter</taxon>
    </lineage>
</organism>
<accession>A0A154QHD4</accession>
<keyword evidence="4 7" id="KW-0812">Transmembrane</keyword>
<keyword evidence="9" id="KW-1185">Reference proteome</keyword>
<feature type="transmembrane region" description="Helical" evidence="7">
    <location>
        <begin position="183"/>
        <end position="204"/>
    </location>
</feature>
<dbReference type="eggNOG" id="COG2995">
    <property type="taxonomic scope" value="Bacteria"/>
</dbReference>
<protein>
    <submittedName>
        <fullName evidence="8">Paraquat-inducible protein A</fullName>
    </submittedName>
</protein>
<dbReference type="RefSeq" id="WP_008434355.1">
    <property type="nucleotide sequence ID" value="NZ_LVJS01000042.1"/>
</dbReference>
<dbReference type="Pfam" id="PF04403">
    <property type="entry name" value="PqiA"/>
    <property type="match status" value="1"/>
</dbReference>